<dbReference type="InterPro" id="IPR029068">
    <property type="entry name" value="Glyas_Bleomycin-R_OHBP_Dase"/>
</dbReference>
<organism evidence="2 3">
    <name type="scientific">Streptomyces rhizosphaericus</name>
    <dbReference type="NCBI Taxonomy" id="114699"/>
    <lineage>
        <taxon>Bacteria</taxon>
        <taxon>Bacillati</taxon>
        <taxon>Actinomycetota</taxon>
        <taxon>Actinomycetes</taxon>
        <taxon>Kitasatosporales</taxon>
        <taxon>Streptomycetaceae</taxon>
        <taxon>Streptomyces</taxon>
        <taxon>Streptomyces violaceusniger group</taxon>
    </lineage>
</organism>
<evidence type="ECO:0000313" key="3">
    <source>
        <dbReference type="Proteomes" id="UP001500033"/>
    </source>
</evidence>
<sequence length="122" mass="12740">MIELIDLAYVRSGVSDLPAAIACATDVVGLEQVPSDEPGVAHLRADQRHHCLALVEGRSGVISSAFSVADEGALADAPAPATWPSPTLRLRPRRGHHHKARPHPGRPGAPAPADGTRAGRLT</sequence>
<proteinExistence type="predicted"/>
<feature type="compositionally biased region" description="Low complexity" evidence="1">
    <location>
        <begin position="111"/>
        <end position="122"/>
    </location>
</feature>
<evidence type="ECO:0000256" key="1">
    <source>
        <dbReference type="SAM" id="MobiDB-lite"/>
    </source>
</evidence>
<dbReference type="EMBL" id="BAAAIE010000001">
    <property type="protein sequence ID" value="GAA0967777.1"/>
    <property type="molecule type" value="Genomic_DNA"/>
</dbReference>
<comment type="caution">
    <text evidence="2">The sequence shown here is derived from an EMBL/GenBank/DDBJ whole genome shotgun (WGS) entry which is preliminary data.</text>
</comment>
<name>A0ABN1RYB6_9ACTN</name>
<accession>A0ABN1RYB6</accession>
<protein>
    <submittedName>
        <fullName evidence="2">Uncharacterized protein</fullName>
    </submittedName>
</protein>
<feature type="compositionally biased region" description="Basic residues" evidence="1">
    <location>
        <begin position="90"/>
        <end position="104"/>
    </location>
</feature>
<dbReference type="Proteomes" id="UP001500033">
    <property type="component" value="Unassembled WGS sequence"/>
</dbReference>
<gene>
    <name evidence="2" type="ORF">GCM10009576_002880</name>
</gene>
<dbReference type="Gene3D" id="3.10.180.10">
    <property type="entry name" value="2,3-Dihydroxybiphenyl 1,2-Dioxygenase, domain 1"/>
    <property type="match status" value="1"/>
</dbReference>
<feature type="region of interest" description="Disordered" evidence="1">
    <location>
        <begin position="75"/>
        <end position="122"/>
    </location>
</feature>
<dbReference type="SUPFAM" id="SSF54593">
    <property type="entry name" value="Glyoxalase/Bleomycin resistance protein/Dihydroxybiphenyl dioxygenase"/>
    <property type="match status" value="1"/>
</dbReference>
<evidence type="ECO:0000313" key="2">
    <source>
        <dbReference type="EMBL" id="GAA0967777.1"/>
    </source>
</evidence>
<keyword evidence="3" id="KW-1185">Reference proteome</keyword>
<reference evidence="2 3" key="1">
    <citation type="journal article" date="2019" name="Int. J. Syst. Evol. Microbiol.">
        <title>The Global Catalogue of Microorganisms (GCM) 10K type strain sequencing project: providing services to taxonomists for standard genome sequencing and annotation.</title>
        <authorList>
            <consortium name="The Broad Institute Genomics Platform"/>
            <consortium name="The Broad Institute Genome Sequencing Center for Infectious Disease"/>
            <person name="Wu L."/>
            <person name="Ma J."/>
        </authorList>
    </citation>
    <scope>NUCLEOTIDE SEQUENCE [LARGE SCALE GENOMIC DNA]</scope>
    <source>
        <strain evidence="2 3">JCM 11445</strain>
    </source>
</reference>